<dbReference type="Pfam" id="PF01590">
    <property type="entry name" value="GAF"/>
    <property type="match status" value="1"/>
</dbReference>
<dbReference type="InterPro" id="IPR029016">
    <property type="entry name" value="GAF-like_dom_sf"/>
</dbReference>
<organism evidence="4 5">
    <name type="scientific">Amycolatopsis heterodermiae</name>
    <dbReference type="NCBI Taxonomy" id="3110235"/>
    <lineage>
        <taxon>Bacteria</taxon>
        <taxon>Bacillati</taxon>
        <taxon>Actinomycetota</taxon>
        <taxon>Actinomycetes</taxon>
        <taxon>Pseudonocardiales</taxon>
        <taxon>Pseudonocardiaceae</taxon>
        <taxon>Amycolatopsis</taxon>
    </lineage>
</organism>
<keyword evidence="1" id="KW-0378">Hydrolase</keyword>
<sequence>MPEDQRPRGDEEIRLAALRDTGLSAVPDPGMERFARLTAGVLGVPLALVSLVESDRQVLPGLAGPWAGTRSAPLTHALSRHVVLSREPLILTDTRDDERRRADTAAGVASYAGMPLTDTDGHVLGSLDAIDTRPRAWTGTELSYLADLAAACSAELRLRIVSRRSSQAHQRADQLAAQARTALSRSELLLRAAEDLGGTSGLAEVRRQVRDLVTSDLKPSYVGLVLVEGRRLRRLVDVDHEAAAAMENTYEHYGVDDDWPTARAARDNTTIVIQGAGDLVAGGYTDDAVAAWHDLGLHTAICVPLPGTHIPLGTLVIGWDTDHDLGVVERAVVTALAGYAARAVERAQFLEDRISAAHRLQQAMLTELPEITGLDTAALYRPAAEQDLVGGDWYDAYLLPGAGDGGEDSAAPATVAISIGDITGHNLEAATLMGQWRSMLRQADLDHPGAGPARVVSALEHANRALGINASGTLIHAHLRPAEEGSWQLTWTTAGHPLPLLCQPDGTVEELEAGDVMLFPRTAFQDRTEQRIILRPGALLLCYTDGLVDQRGRDVNAGITRTGELLSAFRRRPLPAVLDTIADKVGGSNPEDDIALLVIRVPAAPSL</sequence>
<evidence type="ECO:0000313" key="5">
    <source>
        <dbReference type="Proteomes" id="UP001304298"/>
    </source>
</evidence>
<proteinExistence type="predicted"/>
<evidence type="ECO:0000313" key="4">
    <source>
        <dbReference type="EMBL" id="MEA5360969.1"/>
    </source>
</evidence>
<dbReference type="SMART" id="SM00065">
    <property type="entry name" value="GAF"/>
    <property type="match status" value="2"/>
</dbReference>
<comment type="caution">
    <text evidence="4">The sequence shown here is derived from an EMBL/GenBank/DDBJ whole genome shotgun (WGS) entry which is preliminary data.</text>
</comment>
<reference evidence="4 5" key="1">
    <citation type="submission" date="2023-12" db="EMBL/GenBank/DDBJ databases">
        <title>Amycolatopsis sp. V23-08.</title>
        <authorList>
            <person name="Somphong A."/>
        </authorList>
    </citation>
    <scope>NUCLEOTIDE SEQUENCE [LARGE SCALE GENOMIC DNA]</scope>
    <source>
        <strain evidence="4 5">V23-08</strain>
    </source>
</reference>
<dbReference type="Gene3D" id="3.60.40.10">
    <property type="entry name" value="PPM-type phosphatase domain"/>
    <property type="match status" value="1"/>
</dbReference>
<dbReference type="SMART" id="SM00331">
    <property type="entry name" value="PP2C_SIG"/>
    <property type="match status" value="1"/>
</dbReference>
<dbReference type="SUPFAM" id="SSF55781">
    <property type="entry name" value="GAF domain-like"/>
    <property type="match status" value="2"/>
</dbReference>
<gene>
    <name evidence="4" type="ORF">VA596_15585</name>
</gene>
<dbReference type="InterPro" id="IPR052016">
    <property type="entry name" value="Bact_Sigma-Reg"/>
</dbReference>
<evidence type="ECO:0000259" key="2">
    <source>
        <dbReference type="SMART" id="SM00065"/>
    </source>
</evidence>
<keyword evidence="5" id="KW-1185">Reference proteome</keyword>
<dbReference type="InterPro" id="IPR003018">
    <property type="entry name" value="GAF"/>
</dbReference>
<dbReference type="InterPro" id="IPR001932">
    <property type="entry name" value="PPM-type_phosphatase-like_dom"/>
</dbReference>
<dbReference type="RefSeq" id="WP_323327576.1">
    <property type="nucleotide sequence ID" value="NZ_JAYFSI010000002.1"/>
</dbReference>
<feature type="domain" description="GAF" evidence="2">
    <location>
        <begin position="201"/>
        <end position="354"/>
    </location>
</feature>
<dbReference type="Gene3D" id="3.30.450.40">
    <property type="match status" value="2"/>
</dbReference>
<name>A0ABU5R5N1_9PSEU</name>
<feature type="domain" description="PPM-type phosphatase" evidence="3">
    <location>
        <begin position="374"/>
        <end position="601"/>
    </location>
</feature>
<dbReference type="InterPro" id="IPR036457">
    <property type="entry name" value="PPM-type-like_dom_sf"/>
</dbReference>
<dbReference type="Pfam" id="PF07228">
    <property type="entry name" value="SpoIIE"/>
    <property type="match status" value="1"/>
</dbReference>
<dbReference type="PANTHER" id="PTHR43156:SF2">
    <property type="entry name" value="STAGE II SPORULATION PROTEIN E"/>
    <property type="match status" value="1"/>
</dbReference>
<dbReference type="PANTHER" id="PTHR43156">
    <property type="entry name" value="STAGE II SPORULATION PROTEIN E-RELATED"/>
    <property type="match status" value="1"/>
</dbReference>
<dbReference type="Proteomes" id="UP001304298">
    <property type="component" value="Unassembled WGS sequence"/>
</dbReference>
<protein>
    <submittedName>
        <fullName evidence="4">GAF domain-containing SpoIIE family protein phosphatase</fullName>
    </submittedName>
</protein>
<dbReference type="EMBL" id="JAYFSI010000002">
    <property type="protein sequence ID" value="MEA5360969.1"/>
    <property type="molecule type" value="Genomic_DNA"/>
</dbReference>
<dbReference type="SUPFAM" id="SSF81606">
    <property type="entry name" value="PP2C-like"/>
    <property type="match status" value="1"/>
</dbReference>
<evidence type="ECO:0000256" key="1">
    <source>
        <dbReference type="ARBA" id="ARBA00022801"/>
    </source>
</evidence>
<evidence type="ECO:0000259" key="3">
    <source>
        <dbReference type="SMART" id="SM00331"/>
    </source>
</evidence>
<accession>A0ABU5R5N1</accession>
<feature type="domain" description="GAF" evidence="2">
    <location>
        <begin position="14"/>
        <end position="166"/>
    </location>
</feature>